<evidence type="ECO:0000256" key="1">
    <source>
        <dbReference type="SAM" id="Phobius"/>
    </source>
</evidence>
<reference evidence="2 3" key="1">
    <citation type="submission" date="2018-06" db="EMBL/GenBank/DDBJ databases">
        <authorList>
            <consortium name="Pathogen Informatics"/>
            <person name="Doyle S."/>
        </authorList>
    </citation>
    <scope>NUCLEOTIDE SEQUENCE [LARGE SCALE GENOMIC DNA]</scope>
    <source>
        <strain evidence="2 3">NCTC8105</strain>
    </source>
</reference>
<gene>
    <name evidence="2" type="ORF">NCTC8105_04431</name>
</gene>
<organism evidence="2 3">
    <name type="scientific">Hafnia alvei</name>
    <dbReference type="NCBI Taxonomy" id="569"/>
    <lineage>
        <taxon>Bacteria</taxon>
        <taxon>Pseudomonadati</taxon>
        <taxon>Pseudomonadota</taxon>
        <taxon>Gammaproteobacteria</taxon>
        <taxon>Enterobacterales</taxon>
        <taxon>Hafniaceae</taxon>
        <taxon>Hafnia</taxon>
    </lineage>
</organism>
<keyword evidence="1" id="KW-1133">Transmembrane helix</keyword>
<accession>A0A377PPS4</accession>
<dbReference type="AlphaFoldDB" id="A0A377PPS4"/>
<dbReference type="EMBL" id="UGHP01000001">
    <property type="protein sequence ID" value="STQ82220.1"/>
    <property type="molecule type" value="Genomic_DNA"/>
</dbReference>
<sequence length="57" mass="6323">MGCAEGRYIIGSYFLVFVANDYGTIVLLYNQFTLLIAMLLRCSLFAATTTSLGMHHT</sequence>
<feature type="transmembrane region" description="Helical" evidence="1">
    <location>
        <begin position="12"/>
        <end position="29"/>
    </location>
</feature>
<name>A0A377PPS4_HAFAL</name>
<proteinExistence type="predicted"/>
<keyword evidence="1" id="KW-0812">Transmembrane</keyword>
<protein>
    <submittedName>
        <fullName evidence="2">Uncharacterized protein</fullName>
    </submittedName>
</protein>
<evidence type="ECO:0000313" key="3">
    <source>
        <dbReference type="Proteomes" id="UP000254821"/>
    </source>
</evidence>
<keyword evidence="1" id="KW-0472">Membrane</keyword>
<evidence type="ECO:0000313" key="2">
    <source>
        <dbReference type="EMBL" id="STQ82220.1"/>
    </source>
</evidence>
<dbReference type="Proteomes" id="UP000254821">
    <property type="component" value="Unassembled WGS sequence"/>
</dbReference>